<dbReference type="InterPro" id="IPR011712">
    <property type="entry name" value="Sig_transdc_His_kin_sub3_dim/P"/>
</dbReference>
<evidence type="ECO:0000259" key="11">
    <source>
        <dbReference type="Pfam" id="PF07730"/>
    </source>
</evidence>
<dbReference type="PANTHER" id="PTHR24421:SF10">
    <property type="entry name" value="NITRATE_NITRITE SENSOR PROTEIN NARQ"/>
    <property type="match status" value="1"/>
</dbReference>
<reference evidence="12 13" key="1">
    <citation type="submission" date="2019-12" db="EMBL/GenBank/DDBJ databases">
        <authorList>
            <person name="Kim Y.S."/>
        </authorList>
    </citation>
    <scope>NUCLEOTIDE SEQUENCE [LARGE SCALE GENOMIC DNA]</scope>
    <source>
        <strain evidence="12 13">MMS17-SY077</strain>
    </source>
</reference>
<dbReference type="EC" id="2.7.13.3" evidence="2"/>
<evidence type="ECO:0000256" key="5">
    <source>
        <dbReference type="ARBA" id="ARBA00022741"/>
    </source>
</evidence>
<evidence type="ECO:0000256" key="2">
    <source>
        <dbReference type="ARBA" id="ARBA00012438"/>
    </source>
</evidence>
<feature type="transmembrane region" description="Helical" evidence="9">
    <location>
        <begin position="48"/>
        <end position="68"/>
    </location>
</feature>
<keyword evidence="6 12" id="KW-0418">Kinase</keyword>
<dbReference type="Pfam" id="PF02518">
    <property type="entry name" value="HATPase_c"/>
    <property type="match status" value="1"/>
</dbReference>
<sequence>MDERGIVPRRTPWGIVWRALLAAAIGGVLWLIGLGVLDYWSLSRPEQIWYLTADPAIGALAIAGVLCFSRRAPVLVGIAASAIVLLGSVAAMGAALLALGSVATRQRSWEIAIVAACDLVAFRWTGLLVYPTENPSLPWWESTLIFGLGFAIVIATGISIGQRRELVAGLRERAAAAEREQAARALATRVGERNRIARDLHDVVAHRVSLVAMQSSALELRPDLPEEERTAALGAIGENARLALDELRGMLGVLRDPAAVAASADAIPDEPGIADVAALVDESRAAGMHVELISAVEGEPPPAAAQTAYRVIRESLTNALKHATGASVTVSIAGEAGEGLAVRVRNGPRANTVAPRLPGSGTGLAGLRERVVRAGGRFEAGVDGDGYAVSAWLPWAT</sequence>
<dbReference type="AlphaFoldDB" id="A0A6I4P7W0"/>
<keyword evidence="3" id="KW-0597">Phosphoprotein</keyword>
<dbReference type="CDD" id="cd16917">
    <property type="entry name" value="HATPase_UhpB-NarQ-NarX-like"/>
    <property type="match status" value="1"/>
</dbReference>
<dbReference type="RefSeq" id="WP_160426649.1">
    <property type="nucleotide sequence ID" value="NZ_WSTA01000092.1"/>
</dbReference>
<dbReference type="GO" id="GO:0000155">
    <property type="term" value="F:phosphorelay sensor kinase activity"/>
    <property type="evidence" value="ECO:0007669"/>
    <property type="project" value="InterPro"/>
</dbReference>
<organism evidence="12 13">
    <name type="scientific">Agromyces seonyuensis</name>
    <dbReference type="NCBI Taxonomy" id="2662446"/>
    <lineage>
        <taxon>Bacteria</taxon>
        <taxon>Bacillati</taxon>
        <taxon>Actinomycetota</taxon>
        <taxon>Actinomycetes</taxon>
        <taxon>Micrococcales</taxon>
        <taxon>Microbacteriaceae</taxon>
        <taxon>Agromyces</taxon>
    </lineage>
</organism>
<dbReference type="InterPro" id="IPR036890">
    <property type="entry name" value="HATPase_C_sf"/>
</dbReference>
<dbReference type="GO" id="GO:0005524">
    <property type="term" value="F:ATP binding"/>
    <property type="evidence" value="ECO:0007669"/>
    <property type="project" value="UniProtKB-KW"/>
</dbReference>
<evidence type="ECO:0000259" key="10">
    <source>
        <dbReference type="Pfam" id="PF02518"/>
    </source>
</evidence>
<gene>
    <name evidence="12" type="ORF">GB864_15715</name>
</gene>
<name>A0A6I4P7W0_9MICO</name>
<feature type="transmembrane region" description="Helical" evidence="9">
    <location>
        <begin position="142"/>
        <end position="161"/>
    </location>
</feature>
<feature type="domain" description="Signal transduction histidine kinase subgroup 3 dimerisation and phosphoacceptor" evidence="11">
    <location>
        <begin position="192"/>
        <end position="257"/>
    </location>
</feature>
<evidence type="ECO:0000256" key="6">
    <source>
        <dbReference type="ARBA" id="ARBA00022777"/>
    </source>
</evidence>
<evidence type="ECO:0000256" key="1">
    <source>
        <dbReference type="ARBA" id="ARBA00000085"/>
    </source>
</evidence>
<keyword evidence="9" id="KW-1133">Transmembrane helix</keyword>
<evidence type="ECO:0000256" key="9">
    <source>
        <dbReference type="SAM" id="Phobius"/>
    </source>
</evidence>
<feature type="transmembrane region" description="Helical" evidence="9">
    <location>
        <begin position="74"/>
        <end position="99"/>
    </location>
</feature>
<keyword evidence="4" id="KW-0808">Transferase</keyword>
<dbReference type="Gene3D" id="1.20.5.1930">
    <property type="match status" value="1"/>
</dbReference>
<accession>A0A6I4P7W0</accession>
<keyword evidence="9" id="KW-0812">Transmembrane</keyword>
<dbReference type="PANTHER" id="PTHR24421">
    <property type="entry name" value="NITRATE/NITRITE SENSOR PROTEIN NARX-RELATED"/>
    <property type="match status" value="1"/>
</dbReference>
<keyword evidence="9" id="KW-0472">Membrane</keyword>
<dbReference type="Gene3D" id="3.30.565.10">
    <property type="entry name" value="Histidine kinase-like ATPase, C-terminal domain"/>
    <property type="match status" value="1"/>
</dbReference>
<dbReference type="GO" id="GO:0046983">
    <property type="term" value="F:protein dimerization activity"/>
    <property type="evidence" value="ECO:0007669"/>
    <property type="project" value="InterPro"/>
</dbReference>
<dbReference type="GO" id="GO:0016020">
    <property type="term" value="C:membrane"/>
    <property type="evidence" value="ECO:0007669"/>
    <property type="project" value="InterPro"/>
</dbReference>
<keyword evidence="7" id="KW-0067">ATP-binding</keyword>
<dbReference type="Pfam" id="PF07730">
    <property type="entry name" value="HisKA_3"/>
    <property type="match status" value="1"/>
</dbReference>
<keyword evidence="8" id="KW-0902">Two-component regulatory system</keyword>
<dbReference type="EMBL" id="WSTA01000092">
    <property type="protein sequence ID" value="MWB99994.1"/>
    <property type="molecule type" value="Genomic_DNA"/>
</dbReference>
<dbReference type="InterPro" id="IPR003594">
    <property type="entry name" value="HATPase_dom"/>
</dbReference>
<evidence type="ECO:0000256" key="8">
    <source>
        <dbReference type="ARBA" id="ARBA00023012"/>
    </source>
</evidence>
<keyword evidence="5" id="KW-0547">Nucleotide-binding</keyword>
<feature type="domain" description="Histidine kinase/HSP90-like ATPase" evidence="10">
    <location>
        <begin position="307"/>
        <end position="394"/>
    </location>
</feature>
<evidence type="ECO:0000313" key="13">
    <source>
        <dbReference type="Proteomes" id="UP000438182"/>
    </source>
</evidence>
<feature type="transmembrane region" description="Helical" evidence="9">
    <location>
        <begin position="15"/>
        <end position="36"/>
    </location>
</feature>
<protein>
    <recommendedName>
        <fullName evidence="2">histidine kinase</fullName>
        <ecNumber evidence="2">2.7.13.3</ecNumber>
    </recommendedName>
</protein>
<evidence type="ECO:0000313" key="12">
    <source>
        <dbReference type="EMBL" id="MWB99994.1"/>
    </source>
</evidence>
<comment type="caution">
    <text evidence="12">The sequence shown here is derived from an EMBL/GenBank/DDBJ whole genome shotgun (WGS) entry which is preliminary data.</text>
</comment>
<evidence type="ECO:0000256" key="4">
    <source>
        <dbReference type="ARBA" id="ARBA00022679"/>
    </source>
</evidence>
<dbReference type="SUPFAM" id="SSF55874">
    <property type="entry name" value="ATPase domain of HSP90 chaperone/DNA topoisomerase II/histidine kinase"/>
    <property type="match status" value="1"/>
</dbReference>
<evidence type="ECO:0000256" key="7">
    <source>
        <dbReference type="ARBA" id="ARBA00022840"/>
    </source>
</evidence>
<comment type="catalytic activity">
    <reaction evidence="1">
        <text>ATP + protein L-histidine = ADP + protein N-phospho-L-histidine.</text>
        <dbReference type="EC" id="2.7.13.3"/>
    </reaction>
</comment>
<evidence type="ECO:0000256" key="3">
    <source>
        <dbReference type="ARBA" id="ARBA00022553"/>
    </source>
</evidence>
<proteinExistence type="predicted"/>
<keyword evidence="13" id="KW-1185">Reference proteome</keyword>
<dbReference type="InterPro" id="IPR050482">
    <property type="entry name" value="Sensor_HK_TwoCompSys"/>
</dbReference>
<dbReference type="Proteomes" id="UP000438182">
    <property type="component" value="Unassembled WGS sequence"/>
</dbReference>